<proteinExistence type="predicted"/>
<feature type="transmembrane region" description="Helical" evidence="1">
    <location>
        <begin position="36"/>
        <end position="55"/>
    </location>
</feature>
<reference evidence="2 3" key="1">
    <citation type="journal article" date="2015" name="Microbes Environ.">
        <title>Distribution and evolution of nitrogen fixation genes in the phylum bacteroidetes.</title>
        <authorList>
            <person name="Inoue J."/>
            <person name="Oshima K."/>
            <person name="Suda W."/>
            <person name="Sakamoto M."/>
            <person name="Iino T."/>
            <person name="Noda S."/>
            <person name="Hongoh Y."/>
            <person name="Hattori M."/>
            <person name="Ohkuma M."/>
        </authorList>
    </citation>
    <scope>NUCLEOTIDE SEQUENCE [LARGE SCALE GENOMIC DNA]</scope>
    <source>
        <strain evidence="2">JCM 15548</strain>
    </source>
</reference>
<evidence type="ECO:0000313" key="2">
    <source>
        <dbReference type="EMBL" id="GAO29654.1"/>
    </source>
</evidence>
<keyword evidence="1" id="KW-1133">Transmembrane helix</keyword>
<comment type="caution">
    <text evidence="2">The sequence shown here is derived from an EMBL/GenBank/DDBJ whole genome shotgun (WGS) entry which is preliminary data.</text>
</comment>
<gene>
    <name evidence="2" type="ORF">JCM15548_11866</name>
</gene>
<dbReference type="Proteomes" id="UP000032900">
    <property type="component" value="Unassembled WGS sequence"/>
</dbReference>
<dbReference type="STRING" id="1236989.JCM15548_11866"/>
<dbReference type="OrthoDB" id="1123313at2"/>
<name>A0A0E9LWM5_9BACT</name>
<evidence type="ECO:0000256" key="1">
    <source>
        <dbReference type="SAM" id="Phobius"/>
    </source>
</evidence>
<feature type="transmembrane region" description="Helical" evidence="1">
    <location>
        <begin position="12"/>
        <end position="30"/>
    </location>
</feature>
<accession>A0A0E9LWM5</accession>
<keyword evidence="1" id="KW-0812">Transmembrane</keyword>
<sequence length="169" mass="19601">MNTMIKIYLKLFLRFALIFGLLIFLFDFLLDGKVEYVQKSITTLLFAAFMAWFSVRSARKRKLEIVGGELTEADFVVSKSESVPKHHTIQEVYELLKTHDTTRKWKFKLSDSGIVGKTKLSWSSWGERIFIRDLDDKLVIESKPIFITTIVDNGKNHENVQLIKEVIAQ</sequence>
<dbReference type="AlphaFoldDB" id="A0A0E9LWM5"/>
<dbReference type="RefSeq" id="WP_062124092.1">
    <property type="nucleotide sequence ID" value="NZ_BAZW01000011.1"/>
</dbReference>
<organism evidence="2 3">
    <name type="scientific">Geofilum rubicundum JCM 15548</name>
    <dbReference type="NCBI Taxonomy" id="1236989"/>
    <lineage>
        <taxon>Bacteria</taxon>
        <taxon>Pseudomonadati</taxon>
        <taxon>Bacteroidota</taxon>
        <taxon>Bacteroidia</taxon>
        <taxon>Marinilabiliales</taxon>
        <taxon>Marinilabiliaceae</taxon>
        <taxon>Geofilum</taxon>
    </lineage>
</organism>
<dbReference type="EMBL" id="BAZW01000011">
    <property type="protein sequence ID" value="GAO29654.1"/>
    <property type="molecule type" value="Genomic_DNA"/>
</dbReference>
<evidence type="ECO:0000313" key="3">
    <source>
        <dbReference type="Proteomes" id="UP000032900"/>
    </source>
</evidence>
<protein>
    <submittedName>
        <fullName evidence="2">Uncharacterized protein</fullName>
    </submittedName>
</protein>
<keyword evidence="1" id="KW-0472">Membrane</keyword>
<keyword evidence="3" id="KW-1185">Reference proteome</keyword>